<keyword evidence="8 10" id="KW-0472">Membrane</keyword>
<feature type="transmembrane region" description="Helical" evidence="10">
    <location>
        <begin position="219"/>
        <end position="242"/>
    </location>
</feature>
<organism evidence="12 13">
    <name type="scientific">Corynebacterium argentoratense DSM 44202</name>
    <dbReference type="NCBI Taxonomy" id="1348662"/>
    <lineage>
        <taxon>Bacteria</taxon>
        <taxon>Bacillati</taxon>
        <taxon>Actinomycetota</taxon>
        <taxon>Actinomycetes</taxon>
        <taxon>Mycobacteriales</taxon>
        <taxon>Corynebacteriaceae</taxon>
        <taxon>Corynebacterium</taxon>
    </lineage>
</organism>
<gene>
    <name evidence="12" type="ORF">CARG_09475</name>
</gene>
<keyword evidence="13" id="KW-1185">Reference proteome</keyword>
<evidence type="ECO:0000256" key="7">
    <source>
        <dbReference type="ARBA" id="ARBA00023065"/>
    </source>
</evidence>
<dbReference type="RefSeq" id="WP_021012383.1">
    <property type="nucleotide sequence ID" value="NC_022198.1"/>
</dbReference>
<dbReference type="InterPro" id="IPR006153">
    <property type="entry name" value="Cation/H_exchanger_TM"/>
</dbReference>
<keyword evidence="7" id="KW-0406">Ion transport</keyword>
<evidence type="ECO:0000256" key="2">
    <source>
        <dbReference type="ARBA" id="ARBA00022448"/>
    </source>
</evidence>
<dbReference type="PANTHER" id="PTHR10110:SF86">
    <property type="entry name" value="SODIUM_HYDROGEN EXCHANGER 7"/>
    <property type="match status" value="1"/>
</dbReference>
<evidence type="ECO:0000256" key="4">
    <source>
        <dbReference type="ARBA" id="ARBA00022692"/>
    </source>
</evidence>
<dbReference type="Pfam" id="PF00999">
    <property type="entry name" value="Na_H_Exchanger"/>
    <property type="match status" value="1"/>
</dbReference>
<evidence type="ECO:0000256" key="10">
    <source>
        <dbReference type="SAM" id="Phobius"/>
    </source>
</evidence>
<keyword evidence="3" id="KW-1003">Cell membrane</keyword>
<dbReference type="eggNOG" id="COG0025">
    <property type="taxonomic scope" value="Bacteria"/>
</dbReference>
<dbReference type="GO" id="GO:0098719">
    <property type="term" value="P:sodium ion import across plasma membrane"/>
    <property type="evidence" value="ECO:0007669"/>
    <property type="project" value="TreeGrafter"/>
</dbReference>
<feature type="transmembrane region" description="Helical" evidence="10">
    <location>
        <begin position="180"/>
        <end position="199"/>
    </location>
</feature>
<dbReference type="EMBL" id="CP006365">
    <property type="protein sequence ID" value="AGU15988.1"/>
    <property type="molecule type" value="Genomic_DNA"/>
</dbReference>
<keyword evidence="4 10" id="KW-0812">Transmembrane</keyword>
<dbReference type="Gene3D" id="6.10.140.1330">
    <property type="match status" value="1"/>
</dbReference>
<feature type="transmembrane region" description="Helical" evidence="10">
    <location>
        <begin position="48"/>
        <end position="68"/>
    </location>
</feature>
<feature type="transmembrane region" description="Helical" evidence="10">
    <location>
        <begin position="405"/>
        <end position="427"/>
    </location>
</feature>
<evidence type="ECO:0000259" key="11">
    <source>
        <dbReference type="Pfam" id="PF00999"/>
    </source>
</evidence>
<dbReference type="GO" id="GO:0051453">
    <property type="term" value="P:regulation of intracellular pH"/>
    <property type="evidence" value="ECO:0007669"/>
    <property type="project" value="TreeGrafter"/>
</dbReference>
<sequence>MDFLFLAIGLLLVAVIVVAIGDRVGLPWPVLLTLVAAGTIFFPGLPRVHIPADLILPIFLPPLLWAMARRTSWSVIRRQRGTIIALSVLLVFFTTVAAAGAAMLVMPGLGLAAAVLLGSALAPPDPVAVDAVAEPAGVPRRLISTLQTEGLFNDAASIVAFHVALGAIQAGENLSIKAGVLDFLYSSSVAVIIGLGVGWVSAKLTDWMESPVARNAFSWVIPFAVFLLAEELHASGVIAIVIAAVEMHSRVKVGAEDRLTGHAFWETVEMLFTGVAFGLIGLSVREAVADVGSQLWHGVWVGAILSVVLIVVRLVWMLVLYNYNTRKLASLAGTVAEYASSKYIPVHAVGSAAGKITRKTIFPPMGAPLRLQEVLLLTWAGMRGLVTLALVLSIPYGYAPWQQEFTVIALVVLTITMVVPGLTLPWLMRKLSLDQGPDAFGDAARENLLRRAREAASVVLHAKAEELPPNTVASIQHWIAEETGTEDLDDTECAATRLASKKKINDIRERASRIRYEALRAAQREVLEARREAGIDPAVADDVLHDIDRMILAIKRH</sequence>
<evidence type="ECO:0000256" key="8">
    <source>
        <dbReference type="ARBA" id="ARBA00023136"/>
    </source>
</evidence>
<dbReference type="GO" id="GO:0005886">
    <property type="term" value="C:plasma membrane"/>
    <property type="evidence" value="ECO:0007669"/>
    <property type="project" value="UniProtKB-SubCell"/>
</dbReference>
<dbReference type="GO" id="GO:0015385">
    <property type="term" value="F:sodium:proton antiporter activity"/>
    <property type="evidence" value="ECO:0007669"/>
    <property type="project" value="InterPro"/>
</dbReference>
<dbReference type="STRING" id="1348662.CARG_09475"/>
<dbReference type="Proteomes" id="UP000016943">
    <property type="component" value="Chromosome"/>
</dbReference>
<dbReference type="AlphaFoldDB" id="U3GYV1"/>
<dbReference type="InterPro" id="IPR018422">
    <property type="entry name" value="Cation/H_exchanger_CPA1"/>
</dbReference>
<feature type="transmembrane region" description="Helical" evidence="10">
    <location>
        <begin position="263"/>
        <end position="284"/>
    </location>
</feature>
<evidence type="ECO:0000256" key="3">
    <source>
        <dbReference type="ARBA" id="ARBA00022475"/>
    </source>
</evidence>
<feature type="transmembrane region" description="Helical" evidence="10">
    <location>
        <begin position="296"/>
        <end position="321"/>
    </location>
</feature>
<evidence type="ECO:0000313" key="12">
    <source>
        <dbReference type="EMBL" id="AGU15988.1"/>
    </source>
</evidence>
<evidence type="ECO:0000256" key="9">
    <source>
        <dbReference type="ARBA" id="ARBA00023201"/>
    </source>
</evidence>
<dbReference type="KEGG" id="caz:CARG_09475"/>
<feature type="domain" description="Cation/H+ exchanger transmembrane" evidence="11">
    <location>
        <begin position="12"/>
        <end position="430"/>
    </location>
</feature>
<feature type="transmembrane region" description="Helical" evidence="10">
    <location>
        <begin position="374"/>
        <end position="399"/>
    </location>
</feature>
<evidence type="ECO:0000256" key="6">
    <source>
        <dbReference type="ARBA" id="ARBA00023053"/>
    </source>
</evidence>
<dbReference type="GO" id="GO:0015386">
    <property type="term" value="F:potassium:proton antiporter activity"/>
    <property type="evidence" value="ECO:0007669"/>
    <property type="project" value="TreeGrafter"/>
</dbReference>
<keyword evidence="5 10" id="KW-1133">Transmembrane helix</keyword>
<evidence type="ECO:0000313" key="13">
    <source>
        <dbReference type="Proteomes" id="UP000016943"/>
    </source>
</evidence>
<dbReference type="OrthoDB" id="57886at2"/>
<evidence type="ECO:0000256" key="5">
    <source>
        <dbReference type="ARBA" id="ARBA00022989"/>
    </source>
</evidence>
<dbReference type="HOGENOM" id="CLU_005912_8_2_11"/>
<keyword evidence="6" id="KW-0915">Sodium</keyword>
<accession>U3GYV1</accession>
<dbReference type="PANTHER" id="PTHR10110">
    <property type="entry name" value="SODIUM/HYDROGEN EXCHANGER"/>
    <property type="match status" value="1"/>
</dbReference>
<proteinExistence type="predicted"/>
<feature type="transmembrane region" description="Helical" evidence="10">
    <location>
        <begin position="89"/>
        <end position="117"/>
    </location>
</feature>
<dbReference type="PATRIC" id="fig|1348662.3.peg.1873"/>
<name>U3GYV1_9CORY</name>
<keyword evidence="2" id="KW-0813">Transport</keyword>
<evidence type="ECO:0000256" key="1">
    <source>
        <dbReference type="ARBA" id="ARBA00004651"/>
    </source>
</evidence>
<keyword evidence="9" id="KW-0739">Sodium transport</keyword>
<comment type="subcellular location">
    <subcellularLocation>
        <location evidence="1">Cell membrane</location>
        <topology evidence="1">Multi-pass membrane protein</topology>
    </subcellularLocation>
</comment>
<protein>
    <recommendedName>
        <fullName evidence="11">Cation/H+ exchanger transmembrane domain-containing protein</fullName>
    </recommendedName>
</protein>
<reference evidence="12 13" key="1">
    <citation type="journal article" date="2013" name="Genome Announc.">
        <title>Whole-Genome Sequence of the Clinical Strain Corynebacterium argentoratense DSM 44202, Isolated from a Human Throat Specimen.</title>
        <authorList>
            <person name="Bomholt C."/>
            <person name="Glaub A."/>
            <person name="Gravermann K."/>
            <person name="Albersmeier A."/>
            <person name="Brinkrolf K."/>
            <person name="Ruckert C."/>
            <person name="Tauch A."/>
        </authorList>
    </citation>
    <scope>NUCLEOTIDE SEQUENCE [LARGE SCALE GENOMIC DNA]</scope>
    <source>
        <strain evidence="12">DSM 44202</strain>
    </source>
</reference>
<dbReference type="GeneID" id="78250617"/>